<proteinExistence type="predicted"/>
<dbReference type="Pfam" id="PF04559">
    <property type="entry name" value="Herpes_UL17"/>
    <property type="match status" value="1"/>
</dbReference>
<evidence type="ECO:0000256" key="1">
    <source>
        <dbReference type="ARBA" id="ARBA00022561"/>
    </source>
</evidence>
<reference evidence="8" key="2">
    <citation type="journal article" date="2001" name="Virus Res.">
        <title>Structural organization and analysis of the viral terminase gene locus of Tupaia herpesvirus.</title>
        <authorList>
            <person name="Bahr U."/>
            <person name="Tobiasch E."/>
            <person name="Darai G."/>
        </authorList>
    </citation>
    <scope>NUCLEOTIDE SEQUENCE</scope>
    <source>
        <strain evidence="8">1-5</strain>
    </source>
</reference>
<dbReference type="KEGG" id="vg:921144"/>
<keyword evidence="2" id="KW-1048">Host nucleus</keyword>
<keyword evidence="10" id="KW-1185">Reference proteome</keyword>
<dbReference type="RefSeq" id="NP_116442.1">
    <property type="nucleotide sequence ID" value="NC_002794.1"/>
</dbReference>
<organism evidence="8">
    <name type="scientific">Tupaiid herpesvirus 1 (strain 1)</name>
    <name type="common">TuHV-1</name>
    <name type="synonym">Herpesvirus tupaia (strain 1)</name>
    <dbReference type="NCBI Taxonomy" id="10397"/>
    <lineage>
        <taxon>Viruses</taxon>
        <taxon>Duplodnaviria</taxon>
        <taxon>Heunggongvirae</taxon>
        <taxon>Peploviricota</taxon>
        <taxon>Herviviricetes</taxon>
        <taxon>Herpesvirales</taxon>
        <taxon>Orthoherpesviridae</taxon>
        <taxon>Betaherpesvirinae</taxon>
        <taxon>Quwivirus</taxon>
        <taxon>Quwivirus tupaiidbeta1</taxon>
    </lineage>
</organism>
<reference evidence="9 10" key="1">
    <citation type="journal article" date="2001" name="J. Virol.">
        <title>Analysis and characterization of the complete genome of tupaia (tree shrew) herpesvirus.</title>
        <authorList>
            <person name="Bahr U."/>
            <person name="Darai G."/>
        </authorList>
    </citation>
    <scope>NUCLEOTIDE SEQUENCE [LARGE SCALE GENOMIC DNA]</scope>
    <source>
        <strain evidence="9">2</strain>
    </source>
</reference>
<evidence type="ECO:0000313" key="8">
    <source>
        <dbReference type="EMBL" id="AAK00703.1"/>
    </source>
</evidence>
<evidence type="ECO:0000256" key="3">
    <source>
        <dbReference type="ARBA" id="ARBA00022612"/>
    </source>
</evidence>
<keyword evidence="3" id="KW-1188">Viral release from host cell</keyword>
<keyword evidence="5" id="KW-0426">Late protein</keyword>
<keyword evidence="4" id="KW-0946">Virion</keyword>
<dbReference type="GO" id="GO:0019028">
    <property type="term" value="C:viral capsid"/>
    <property type="evidence" value="ECO:0007669"/>
    <property type="project" value="UniProtKB-KW"/>
</dbReference>
<dbReference type="OrthoDB" id="8171at10239"/>
<evidence type="ECO:0000256" key="5">
    <source>
        <dbReference type="ARBA" id="ARBA00022921"/>
    </source>
</evidence>
<gene>
    <name evidence="8" type="primary">T93</name>
</gene>
<dbReference type="EMBL" id="AF281817">
    <property type="protein sequence ID" value="AAK57136.1"/>
    <property type="molecule type" value="Genomic_DNA"/>
</dbReference>
<keyword evidence="1" id="KW-0167">Capsid protein</keyword>
<name>Q997C6_TUHV1</name>
<protein>
    <submittedName>
        <fullName evidence="8 9">T93</fullName>
    </submittedName>
</protein>
<evidence type="ECO:0000313" key="9">
    <source>
        <dbReference type="EMBL" id="AAK57136.1"/>
    </source>
</evidence>
<evidence type="ECO:0000256" key="4">
    <source>
        <dbReference type="ARBA" id="ARBA00022844"/>
    </source>
</evidence>
<organismHost>
    <name type="scientific">Tupaia belangeri</name>
    <name type="common">Common tree shrew</name>
    <name type="synonym">Tupaia glis belangeri</name>
    <dbReference type="NCBI Taxonomy" id="37347"/>
</organismHost>
<evidence type="ECO:0000256" key="2">
    <source>
        <dbReference type="ARBA" id="ARBA00022562"/>
    </source>
</evidence>
<keyword evidence="6" id="KW-0231">Viral genome packaging</keyword>
<evidence type="ECO:0000256" key="6">
    <source>
        <dbReference type="ARBA" id="ARBA00023219"/>
    </source>
</evidence>
<dbReference type="InterPro" id="IPR007640">
    <property type="entry name" value="UL17-like"/>
</dbReference>
<evidence type="ECO:0000313" key="10">
    <source>
        <dbReference type="Proteomes" id="UP000137095"/>
    </source>
</evidence>
<dbReference type="GO" id="GO:0051276">
    <property type="term" value="P:chromosome organization"/>
    <property type="evidence" value="ECO:0007669"/>
    <property type="project" value="InterPro"/>
</dbReference>
<feature type="compositionally biased region" description="Low complexity" evidence="7">
    <location>
        <begin position="175"/>
        <end position="185"/>
    </location>
</feature>
<sequence length="541" mass="59736">METHLCSELNRDATGDRERLPVHLFLTERTLPYAVFRGLRALHVRVAGAADAEWRRLAYQTWPRELLLARLVPNRLRGDERVRAAYGLATTVWLDCPGRVVVPTRLVRLRFAYRSARDSPTVRGAGEAPPAPAVADRDRDPVDRSFVLDFWVKDLLAAREPMYPASDDGDEVDRPAAAGHGGATATTAPDAVTAAAAAAAVADGGGLARFFHIDGDRKLSPSLKEYLDRFAGVRDGEAAAPGPLERPSWVRGRPSTALLAARRLEFLDAGDEKAVGSASRTARWFRVDNDLRPVPVQDAERRRDGYVFWYRESCCAPWTLTTAPDDAAAAAARESFERGLEAWPRCLLAVCEEVAERLALALRSGPELRQTLACHLAADGDYRALPDLLVLSRNVWLIRMDEDSCIIKALVEYVAQTDRSTRYCGRSDPRTEYWADVIDYSRCRVSSGLSLRRLAGPDGRSASEADADGDAPLLRLAHLDGRPAEWSADPSLCVLYVDRALNVSWALPGGFALTWRLCPDGRRHLRPIRERFALPAGFFGT</sequence>
<evidence type="ECO:0000256" key="7">
    <source>
        <dbReference type="SAM" id="MobiDB-lite"/>
    </source>
</evidence>
<feature type="region of interest" description="Disordered" evidence="7">
    <location>
        <begin position="163"/>
        <end position="185"/>
    </location>
</feature>
<dbReference type="Proteomes" id="UP000137095">
    <property type="component" value="Segment"/>
</dbReference>
<accession>Q997C6</accession>
<dbReference type="EMBL" id="AF228035">
    <property type="protein sequence ID" value="AAK00703.1"/>
    <property type="molecule type" value="Genomic_DNA"/>
</dbReference>